<comment type="caution">
    <text evidence="2">The sequence shown here is derived from an EMBL/GenBank/DDBJ whole genome shotgun (WGS) entry which is preliminary data.</text>
</comment>
<evidence type="ECO:0000313" key="3">
    <source>
        <dbReference type="Proteomes" id="UP001500218"/>
    </source>
</evidence>
<dbReference type="Proteomes" id="UP001500218">
    <property type="component" value="Unassembled WGS sequence"/>
</dbReference>
<sequence>MPLVSSDSAAARAIAPSWVRSTRCHTANCCVEVSLTDPDRVLLRSSVAPERGVLSFSPDSWSAFLAAVREGDFDR</sequence>
<protein>
    <recommendedName>
        <fullName evidence="1">DUF397 domain-containing protein</fullName>
    </recommendedName>
</protein>
<dbReference type="EMBL" id="BAAALT010000261">
    <property type="protein sequence ID" value="GAA1830121.1"/>
    <property type="molecule type" value="Genomic_DNA"/>
</dbReference>
<evidence type="ECO:0000259" key="1">
    <source>
        <dbReference type="Pfam" id="PF04149"/>
    </source>
</evidence>
<organism evidence="2 3">
    <name type="scientific">Luedemannella flava</name>
    <dbReference type="NCBI Taxonomy" id="349316"/>
    <lineage>
        <taxon>Bacteria</taxon>
        <taxon>Bacillati</taxon>
        <taxon>Actinomycetota</taxon>
        <taxon>Actinomycetes</taxon>
        <taxon>Micromonosporales</taxon>
        <taxon>Micromonosporaceae</taxon>
        <taxon>Luedemannella</taxon>
    </lineage>
</organism>
<evidence type="ECO:0000313" key="2">
    <source>
        <dbReference type="EMBL" id="GAA1830121.1"/>
    </source>
</evidence>
<dbReference type="RefSeq" id="WP_344138813.1">
    <property type="nucleotide sequence ID" value="NZ_BAAALT010000261.1"/>
</dbReference>
<name>A0ABN2MKU4_9ACTN</name>
<keyword evidence="3" id="KW-1185">Reference proteome</keyword>
<feature type="domain" description="DUF397" evidence="1">
    <location>
        <begin position="17"/>
        <end position="69"/>
    </location>
</feature>
<accession>A0ABN2MKU4</accession>
<reference evidence="2 3" key="1">
    <citation type="journal article" date="2019" name="Int. J. Syst. Evol. Microbiol.">
        <title>The Global Catalogue of Microorganisms (GCM) 10K type strain sequencing project: providing services to taxonomists for standard genome sequencing and annotation.</title>
        <authorList>
            <consortium name="The Broad Institute Genomics Platform"/>
            <consortium name="The Broad Institute Genome Sequencing Center for Infectious Disease"/>
            <person name="Wu L."/>
            <person name="Ma J."/>
        </authorList>
    </citation>
    <scope>NUCLEOTIDE SEQUENCE [LARGE SCALE GENOMIC DNA]</scope>
    <source>
        <strain evidence="2 3">JCM 13250</strain>
    </source>
</reference>
<gene>
    <name evidence="2" type="ORF">GCM10009682_56130</name>
</gene>
<proteinExistence type="predicted"/>
<dbReference type="InterPro" id="IPR007278">
    <property type="entry name" value="DUF397"/>
</dbReference>
<dbReference type="Pfam" id="PF04149">
    <property type="entry name" value="DUF397"/>
    <property type="match status" value="1"/>
</dbReference>